<organism evidence="1 2">
    <name type="scientific">Exophiala dermatitidis</name>
    <name type="common">Black yeast-like fungus</name>
    <name type="synonym">Wangiella dermatitidis</name>
    <dbReference type="NCBI Taxonomy" id="5970"/>
    <lineage>
        <taxon>Eukaryota</taxon>
        <taxon>Fungi</taxon>
        <taxon>Dikarya</taxon>
        <taxon>Ascomycota</taxon>
        <taxon>Pezizomycotina</taxon>
        <taxon>Eurotiomycetes</taxon>
        <taxon>Chaetothyriomycetidae</taxon>
        <taxon>Chaetothyriales</taxon>
        <taxon>Herpotrichiellaceae</taxon>
        <taxon>Exophiala</taxon>
    </lineage>
</organism>
<dbReference type="EMBL" id="JAJGCB010000018">
    <property type="protein sequence ID" value="KAJ8988482.1"/>
    <property type="molecule type" value="Genomic_DNA"/>
</dbReference>
<dbReference type="AlphaFoldDB" id="A0AAN6ERF4"/>
<reference evidence="1" key="1">
    <citation type="submission" date="2023-01" db="EMBL/GenBank/DDBJ databases">
        <title>Exophiala dermititidis isolated from Cystic Fibrosis Patient.</title>
        <authorList>
            <person name="Kurbessoian T."/>
            <person name="Crocker A."/>
            <person name="Murante D."/>
            <person name="Hogan D.A."/>
            <person name="Stajich J.E."/>
        </authorList>
    </citation>
    <scope>NUCLEOTIDE SEQUENCE</scope>
    <source>
        <strain evidence="1">Ex8</strain>
    </source>
</reference>
<gene>
    <name evidence="1" type="ORF">HRR80_007509</name>
</gene>
<evidence type="ECO:0000313" key="1">
    <source>
        <dbReference type="EMBL" id="KAJ8988482.1"/>
    </source>
</evidence>
<sequence>MTKSEEIGIEHRDKAIPVLSMKPLSITRDKCAYTVLPEASERRANLCNLTCPIVSQMLLSKQPTNKYDMHFTVEGEDQNSTMLVSRPKELMFHKQCFRSRGGDECLQDLVPLVV</sequence>
<protein>
    <submittedName>
        <fullName evidence="1">Uncharacterized protein</fullName>
    </submittedName>
</protein>
<accession>A0AAN6ERF4</accession>
<comment type="caution">
    <text evidence="1">The sequence shown here is derived from an EMBL/GenBank/DDBJ whole genome shotgun (WGS) entry which is preliminary data.</text>
</comment>
<proteinExistence type="predicted"/>
<name>A0AAN6ERF4_EXODE</name>
<evidence type="ECO:0000313" key="2">
    <source>
        <dbReference type="Proteomes" id="UP001161757"/>
    </source>
</evidence>
<dbReference type="Proteomes" id="UP001161757">
    <property type="component" value="Unassembled WGS sequence"/>
</dbReference>